<evidence type="ECO:0008006" key="3">
    <source>
        <dbReference type="Google" id="ProtNLM"/>
    </source>
</evidence>
<dbReference type="PROSITE" id="PS51257">
    <property type="entry name" value="PROKAR_LIPOPROTEIN"/>
    <property type="match status" value="1"/>
</dbReference>
<reference evidence="1" key="1">
    <citation type="journal article" date="2014" name="Int. J. Syst. Evol. Microbiol.">
        <title>Complete genome sequence of Corynebacterium casei LMG S-19264T (=DSM 44701T), isolated from a smear-ripened cheese.</title>
        <authorList>
            <consortium name="US DOE Joint Genome Institute (JGI-PGF)"/>
            <person name="Walter F."/>
            <person name="Albersmeier A."/>
            <person name="Kalinowski J."/>
            <person name="Ruckert C."/>
        </authorList>
    </citation>
    <scope>NUCLEOTIDE SEQUENCE</scope>
    <source>
        <strain evidence="1">NBRC 108769</strain>
    </source>
</reference>
<evidence type="ECO:0000313" key="2">
    <source>
        <dbReference type="Proteomes" id="UP001156666"/>
    </source>
</evidence>
<dbReference type="AlphaFoldDB" id="A0AA37WDP2"/>
<protein>
    <recommendedName>
        <fullName evidence="3">DUF4837 family protein</fullName>
    </recommendedName>
</protein>
<keyword evidence="2" id="KW-1185">Reference proteome</keyword>
<dbReference type="InterPro" id="IPR032286">
    <property type="entry name" value="DUF4837"/>
</dbReference>
<dbReference type="Pfam" id="PF16125">
    <property type="entry name" value="DUF4837"/>
    <property type="match status" value="1"/>
</dbReference>
<proteinExistence type="predicted"/>
<dbReference type="Proteomes" id="UP001156666">
    <property type="component" value="Unassembled WGS sequence"/>
</dbReference>
<comment type="caution">
    <text evidence="1">The sequence shown here is derived from an EMBL/GenBank/DDBJ whole genome shotgun (WGS) entry which is preliminary data.</text>
</comment>
<name>A0AA37WDP2_9BACT</name>
<organism evidence="1 2">
    <name type="scientific">Portibacter lacus</name>
    <dbReference type="NCBI Taxonomy" id="1099794"/>
    <lineage>
        <taxon>Bacteria</taxon>
        <taxon>Pseudomonadati</taxon>
        <taxon>Bacteroidota</taxon>
        <taxon>Saprospiria</taxon>
        <taxon>Saprospirales</taxon>
        <taxon>Haliscomenobacteraceae</taxon>
        <taxon>Portibacter</taxon>
    </lineage>
</organism>
<gene>
    <name evidence="1" type="ORF">GCM10007940_27610</name>
</gene>
<dbReference type="RefSeq" id="WP_235294424.1">
    <property type="nucleotide sequence ID" value="NZ_BSOH01000015.1"/>
</dbReference>
<reference evidence="1" key="2">
    <citation type="submission" date="2023-01" db="EMBL/GenBank/DDBJ databases">
        <title>Draft genome sequence of Portibacter lacus strain NBRC 108769.</title>
        <authorList>
            <person name="Sun Q."/>
            <person name="Mori K."/>
        </authorList>
    </citation>
    <scope>NUCLEOTIDE SEQUENCE</scope>
    <source>
        <strain evidence="1">NBRC 108769</strain>
    </source>
</reference>
<dbReference type="EMBL" id="BSOH01000015">
    <property type="protein sequence ID" value="GLR18146.1"/>
    <property type="molecule type" value="Genomic_DNA"/>
</dbReference>
<sequence length="359" mass="41226">MKASNIIIYISLIILAFSCSEEFQNKLKSNPNALGTANQVVVIADQDLWDGIVGDTFRMLYEAAYPMLPRPESIFDLKHYTPNDLEAGPLRKELRTYLFLADLSNPNSPTVQSVARDLGEEKIMTIKKEGVKNTTVGRDKWAMGQLMLYVVGEDQEKLIENITKSFPSISKKVYQHDYKQIKGYTFAAGYNKAISSEIEEKLGVKVQVPADYIKALWDEEEKLMWIRKETSESTFGMVLKSLSYESEDQLSKEFLKEQVNQFGKDYVKTNTEGSYMVVNDEDLPLYTNTIEINGQYAYEMRGIWETTKDYMGGPFFAYVIIDKSQKKLLFILDFLMAPGKEKRDLMQQMELMTNTVEFL</sequence>
<accession>A0AA37WDP2</accession>
<evidence type="ECO:0000313" key="1">
    <source>
        <dbReference type="EMBL" id="GLR18146.1"/>
    </source>
</evidence>